<dbReference type="GeneID" id="18917345"/>
<dbReference type="InParanoid" id="K5VNI5"/>
<dbReference type="Gene3D" id="1.10.10.10">
    <property type="entry name" value="Winged helix-like DNA-binding domain superfamily/Winged helix DNA-binding domain"/>
    <property type="match status" value="1"/>
</dbReference>
<feature type="domain" description="O-methyltransferase C-terminal" evidence="4">
    <location>
        <begin position="205"/>
        <end position="398"/>
    </location>
</feature>
<feature type="domain" description="O-methyltransferase dimerisation" evidence="5">
    <location>
        <begin position="59"/>
        <end position="136"/>
    </location>
</feature>
<keyword evidence="7" id="KW-1185">Reference proteome</keyword>
<dbReference type="InterPro" id="IPR012967">
    <property type="entry name" value="COMT_dimerisation"/>
</dbReference>
<dbReference type="GO" id="GO:0032259">
    <property type="term" value="P:methylation"/>
    <property type="evidence" value="ECO:0007669"/>
    <property type="project" value="UniProtKB-KW"/>
</dbReference>
<dbReference type="InterPro" id="IPR036388">
    <property type="entry name" value="WH-like_DNA-bd_sf"/>
</dbReference>
<keyword evidence="1" id="KW-0489">Methyltransferase</keyword>
<evidence type="ECO:0000313" key="7">
    <source>
        <dbReference type="Proteomes" id="UP000008370"/>
    </source>
</evidence>
<dbReference type="GO" id="GO:0008171">
    <property type="term" value="F:O-methyltransferase activity"/>
    <property type="evidence" value="ECO:0007669"/>
    <property type="project" value="InterPro"/>
</dbReference>
<evidence type="ECO:0000256" key="1">
    <source>
        <dbReference type="ARBA" id="ARBA00022603"/>
    </source>
</evidence>
<dbReference type="EMBL" id="JH930474">
    <property type="protein sequence ID" value="EKM53028.1"/>
    <property type="molecule type" value="Genomic_DNA"/>
</dbReference>
<evidence type="ECO:0000313" key="6">
    <source>
        <dbReference type="EMBL" id="EKM53028.1"/>
    </source>
</evidence>
<dbReference type="Pfam" id="PF08100">
    <property type="entry name" value="Dimerisation"/>
    <property type="match status" value="1"/>
</dbReference>
<name>K5VNI5_PHACS</name>
<dbReference type="STRING" id="650164.K5VNI5"/>
<evidence type="ECO:0000256" key="3">
    <source>
        <dbReference type="ARBA" id="ARBA00022691"/>
    </source>
</evidence>
<dbReference type="Pfam" id="PF00891">
    <property type="entry name" value="Methyltransf_2"/>
    <property type="match status" value="1"/>
</dbReference>
<keyword evidence="3" id="KW-0949">S-adenosyl-L-methionine</keyword>
<dbReference type="Gene3D" id="3.40.50.150">
    <property type="entry name" value="Vaccinia Virus protein VP39"/>
    <property type="match status" value="1"/>
</dbReference>
<dbReference type="InterPro" id="IPR001077">
    <property type="entry name" value="COMT_C"/>
</dbReference>
<proteinExistence type="predicted"/>
<dbReference type="KEGG" id="pco:PHACADRAFT_259202"/>
<dbReference type="InterPro" id="IPR036390">
    <property type="entry name" value="WH_DNA-bd_sf"/>
</dbReference>
<evidence type="ECO:0000259" key="5">
    <source>
        <dbReference type="Pfam" id="PF08100"/>
    </source>
</evidence>
<dbReference type="AlphaFoldDB" id="K5VNI5"/>
<gene>
    <name evidence="6" type="ORF">PHACADRAFT_259202</name>
</gene>
<evidence type="ECO:0000259" key="4">
    <source>
        <dbReference type="Pfam" id="PF00891"/>
    </source>
</evidence>
<keyword evidence="2" id="KW-0808">Transferase</keyword>
<protein>
    <submittedName>
        <fullName evidence="6">Uncharacterized protein</fullName>
    </submittedName>
</protein>
<dbReference type="GO" id="GO:0046983">
    <property type="term" value="F:protein dimerization activity"/>
    <property type="evidence" value="ECO:0007669"/>
    <property type="project" value="InterPro"/>
</dbReference>
<dbReference type="PANTHER" id="PTHR43712:SF2">
    <property type="entry name" value="O-METHYLTRANSFERASE CICE"/>
    <property type="match status" value="1"/>
</dbReference>
<organism evidence="6 7">
    <name type="scientific">Phanerochaete carnosa (strain HHB-10118-sp)</name>
    <name type="common">White-rot fungus</name>
    <name type="synonym">Peniophora carnosa</name>
    <dbReference type="NCBI Taxonomy" id="650164"/>
    <lineage>
        <taxon>Eukaryota</taxon>
        <taxon>Fungi</taxon>
        <taxon>Dikarya</taxon>
        <taxon>Basidiomycota</taxon>
        <taxon>Agaricomycotina</taxon>
        <taxon>Agaricomycetes</taxon>
        <taxon>Polyporales</taxon>
        <taxon>Phanerochaetaceae</taxon>
        <taxon>Phanerochaete</taxon>
    </lineage>
</organism>
<dbReference type="RefSeq" id="XP_007397735.1">
    <property type="nucleotide sequence ID" value="XM_007397673.1"/>
</dbReference>
<dbReference type="PANTHER" id="PTHR43712">
    <property type="entry name" value="PUTATIVE (AFU_ORTHOLOGUE AFUA_4G14580)-RELATED"/>
    <property type="match status" value="1"/>
</dbReference>
<dbReference type="OrthoDB" id="1606438at2759"/>
<evidence type="ECO:0000256" key="2">
    <source>
        <dbReference type="ARBA" id="ARBA00022679"/>
    </source>
</evidence>
<dbReference type="HOGENOM" id="CLU_005533_12_0_1"/>
<accession>K5VNI5</accession>
<sequence>MAATSPVSLAEELLKTVKSLEGQGSRLSPQQAYDATRRVETLTDKIKRTVLGPLEYTIQIAESCHESAALRFVTELGVADAIGDDVKTLSEISQQAGVGTLYLGIAMSCLVAHGYFEEVDGFGSRVYKNNAMSNILRAHSDDTFCSAIGFVCDDSFKAAAHLVETARAGGNKGGKKGKSGANLAFGFEGPLFEWYSGPAQVWRGQRMGRAMQQLHKMANGNVVTDFDWCALDGPVVDVGGGIGSLEMTVMKTFPDTAPPFIIFDIAETSADARKAWSAQPPAAQARVSFAAGDFLASTLEGTGLPRGQPTYLIRHVLHDWTDDEAVGILSNVRIAMLASNEGARKAHGRPKLLLCEMLLQERSGRFVYTTSVQALALNNGKTRTEAEMVGLLERAGFKVVKVHAMRAVDSIIEATPAEL</sequence>
<reference evidence="6 7" key="1">
    <citation type="journal article" date="2012" name="BMC Genomics">
        <title>Comparative genomics of the white-rot fungi, Phanerochaete carnosa and P. chrysosporium, to elucidate the genetic basis of the distinct wood types they colonize.</title>
        <authorList>
            <person name="Suzuki H."/>
            <person name="MacDonald J."/>
            <person name="Syed K."/>
            <person name="Salamov A."/>
            <person name="Hori C."/>
            <person name="Aerts A."/>
            <person name="Henrissat B."/>
            <person name="Wiebenga A."/>
            <person name="vanKuyk P.A."/>
            <person name="Barry K."/>
            <person name="Lindquist E."/>
            <person name="LaButti K."/>
            <person name="Lapidus A."/>
            <person name="Lucas S."/>
            <person name="Coutinho P."/>
            <person name="Gong Y."/>
            <person name="Samejima M."/>
            <person name="Mahadevan R."/>
            <person name="Abou-Zaid M."/>
            <person name="de Vries R.P."/>
            <person name="Igarashi K."/>
            <person name="Yadav J.S."/>
            <person name="Grigoriev I.V."/>
            <person name="Master E.R."/>
        </authorList>
    </citation>
    <scope>NUCLEOTIDE SEQUENCE [LARGE SCALE GENOMIC DNA]</scope>
    <source>
        <strain evidence="6 7">HHB-10118-sp</strain>
    </source>
</reference>
<dbReference type="Proteomes" id="UP000008370">
    <property type="component" value="Unassembled WGS sequence"/>
</dbReference>
<dbReference type="SUPFAM" id="SSF53335">
    <property type="entry name" value="S-adenosyl-L-methionine-dependent methyltransferases"/>
    <property type="match status" value="1"/>
</dbReference>
<dbReference type="SUPFAM" id="SSF46785">
    <property type="entry name" value="Winged helix' DNA-binding domain"/>
    <property type="match status" value="1"/>
</dbReference>
<dbReference type="PROSITE" id="PS51683">
    <property type="entry name" value="SAM_OMT_II"/>
    <property type="match status" value="1"/>
</dbReference>
<dbReference type="InterPro" id="IPR029063">
    <property type="entry name" value="SAM-dependent_MTases_sf"/>
</dbReference>
<dbReference type="InterPro" id="IPR016461">
    <property type="entry name" value="COMT-like"/>
</dbReference>